<feature type="region of interest" description="Disordered" evidence="1">
    <location>
        <begin position="28"/>
        <end position="49"/>
    </location>
</feature>
<gene>
    <name evidence="2" type="ORF">D777_01256</name>
</gene>
<comment type="caution">
    <text evidence="2">The sequence shown here is derived from an EMBL/GenBank/DDBJ whole genome shotgun (WGS) entry which is preliminary data.</text>
</comment>
<evidence type="ECO:0000313" key="2">
    <source>
        <dbReference type="EMBL" id="KEF32622.1"/>
    </source>
</evidence>
<dbReference type="EMBL" id="ANIE01000003">
    <property type="protein sequence ID" value="KEF32622.1"/>
    <property type="molecule type" value="Genomic_DNA"/>
</dbReference>
<proteinExistence type="predicted"/>
<evidence type="ECO:0000313" key="3">
    <source>
        <dbReference type="Proteomes" id="UP000035057"/>
    </source>
</evidence>
<dbReference type="AlphaFoldDB" id="A0A072N5W9"/>
<accession>A0A072N5W9</accession>
<dbReference type="Proteomes" id="UP000035057">
    <property type="component" value="Unassembled WGS sequence"/>
</dbReference>
<organism evidence="2 3">
    <name type="scientific">Marinobacter nitratireducens</name>
    <dbReference type="NCBI Taxonomy" id="1137280"/>
    <lineage>
        <taxon>Bacteria</taxon>
        <taxon>Pseudomonadati</taxon>
        <taxon>Pseudomonadota</taxon>
        <taxon>Gammaproteobacteria</taxon>
        <taxon>Pseudomonadales</taxon>
        <taxon>Marinobacteraceae</taxon>
        <taxon>Marinobacter</taxon>
    </lineage>
</organism>
<protein>
    <submittedName>
        <fullName evidence="2">Uncharacterized protein</fullName>
    </submittedName>
</protein>
<reference evidence="2 3" key="1">
    <citation type="submission" date="2012-12" db="EMBL/GenBank/DDBJ databases">
        <title>Genome assembly of Marinobacter sp. AK21.</title>
        <authorList>
            <person name="Khatri I."/>
            <person name="Kumar R."/>
            <person name="Vaidya B."/>
            <person name="Subramanian S."/>
            <person name="Pinnaka A."/>
        </authorList>
    </citation>
    <scope>NUCLEOTIDE SEQUENCE [LARGE SCALE GENOMIC DNA]</scope>
    <source>
        <strain evidence="2 3">AK21</strain>
    </source>
</reference>
<evidence type="ECO:0000256" key="1">
    <source>
        <dbReference type="SAM" id="MobiDB-lite"/>
    </source>
</evidence>
<name>A0A072N5W9_9GAMM</name>
<sequence length="49" mass="5447">MVLGKLGKDAKPIVDRIREVAEIVWKTQARTEELPSGTDNPVLEQKTDA</sequence>
<keyword evidence="3" id="KW-1185">Reference proteome</keyword>
<dbReference type="PATRIC" id="fig|1137280.3.peg.1070"/>